<evidence type="ECO:0000313" key="2">
    <source>
        <dbReference type="EMBL" id="GER37359.1"/>
    </source>
</evidence>
<keyword evidence="3" id="KW-1185">Reference proteome</keyword>
<dbReference type="AlphaFoldDB" id="A0A5A7PWV5"/>
<protein>
    <submittedName>
        <fullName evidence="2">Phosphoglycerate transport system sensor protein pgtB</fullName>
    </submittedName>
</protein>
<comment type="caution">
    <text evidence="2">The sequence shown here is derived from an EMBL/GenBank/DDBJ whole genome shotgun (WGS) entry which is preliminary data.</text>
</comment>
<dbReference type="EMBL" id="BKCP01005339">
    <property type="protein sequence ID" value="GER37359.1"/>
    <property type="molecule type" value="Genomic_DNA"/>
</dbReference>
<evidence type="ECO:0000256" key="1">
    <source>
        <dbReference type="SAM" id="MobiDB-lite"/>
    </source>
</evidence>
<accession>A0A5A7PWV5</accession>
<organism evidence="2 3">
    <name type="scientific">Striga asiatica</name>
    <name type="common">Asiatic witchweed</name>
    <name type="synonym">Buchnera asiatica</name>
    <dbReference type="NCBI Taxonomy" id="4170"/>
    <lineage>
        <taxon>Eukaryota</taxon>
        <taxon>Viridiplantae</taxon>
        <taxon>Streptophyta</taxon>
        <taxon>Embryophyta</taxon>
        <taxon>Tracheophyta</taxon>
        <taxon>Spermatophyta</taxon>
        <taxon>Magnoliopsida</taxon>
        <taxon>eudicotyledons</taxon>
        <taxon>Gunneridae</taxon>
        <taxon>Pentapetalae</taxon>
        <taxon>asterids</taxon>
        <taxon>lamiids</taxon>
        <taxon>Lamiales</taxon>
        <taxon>Orobanchaceae</taxon>
        <taxon>Buchnereae</taxon>
        <taxon>Striga</taxon>
    </lineage>
</organism>
<gene>
    <name evidence="2" type="ORF">STAS_13764</name>
</gene>
<dbReference type="Proteomes" id="UP000325081">
    <property type="component" value="Unassembled WGS sequence"/>
</dbReference>
<proteinExistence type="predicted"/>
<sequence length="137" mass="15441">FYKSSRKSIREIDFIFHDAKGQRIHGSAPGFLAKKFKDFKLLEGQATKAEEVCSPMRAVKAEVVDSPMTAVKAEVYSPIRAELYSPIRAVKAEVYSPIRAVKDRIEDLKKRQQTDGEGPMGKKKIKLEKMSASHDLD</sequence>
<reference evidence="3" key="1">
    <citation type="journal article" date="2019" name="Curr. Biol.">
        <title>Genome Sequence of Striga asiatica Provides Insight into the Evolution of Plant Parasitism.</title>
        <authorList>
            <person name="Yoshida S."/>
            <person name="Kim S."/>
            <person name="Wafula E.K."/>
            <person name="Tanskanen J."/>
            <person name="Kim Y.M."/>
            <person name="Honaas L."/>
            <person name="Yang Z."/>
            <person name="Spallek T."/>
            <person name="Conn C.E."/>
            <person name="Ichihashi Y."/>
            <person name="Cheong K."/>
            <person name="Cui S."/>
            <person name="Der J.P."/>
            <person name="Gundlach H."/>
            <person name="Jiao Y."/>
            <person name="Hori C."/>
            <person name="Ishida J.K."/>
            <person name="Kasahara H."/>
            <person name="Kiba T."/>
            <person name="Kim M.S."/>
            <person name="Koo N."/>
            <person name="Laohavisit A."/>
            <person name="Lee Y.H."/>
            <person name="Lumba S."/>
            <person name="McCourt P."/>
            <person name="Mortimer J.C."/>
            <person name="Mutuku J.M."/>
            <person name="Nomura T."/>
            <person name="Sasaki-Sekimoto Y."/>
            <person name="Seto Y."/>
            <person name="Wang Y."/>
            <person name="Wakatake T."/>
            <person name="Sakakibara H."/>
            <person name="Demura T."/>
            <person name="Yamaguchi S."/>
            <person name="Yoneyama K."/>
            <person name="Manabe R.I."/>
            <person name="Nelson D.C."/>
            <person name="Schulman A.H."/>
            <person name="Timko M.P."/>
            <person name="dePamphilis C.W."/>
            <person name="Choi D."/>
            <person name="Shirasu K."/>
        </authorList>
    </citation>
    <scope>NUCLEOTIDE SEQUENCE [LARGE SCALE GENOMIC DNA]</scope>
    <source>
        <strain evidence="3">cv. UVA1</strain>
    </source>
</reference>
<evidence type="ECO:0000313" key="3">
    <source>
        <dbReference type="Proteomes" id="UP000325081"/>
    </source>
</evidence>
<name>A0A5A7PWV5_STRAF</name>
<feature type="region of interest" description="Disordered" evidence="1">
    <location>
        <begin position="107"/>
        <end position="137"/>
    </location>
</feature>
<feature type="non-terminal residue" evidence="2">
    <location>
        <position position="1"/>
    </location>
</feature>
<feature type="compositionally biased region" description="Basic and acidic residues" evidence="1">
    <location>
        <begin position="127"/>
        <end position="137"/>
    </location>
</feature>